<accession>A0A318SLV5</accession>
<comment type="caution">
    <text evidence="1">The sequence shown here is derived from an EMBL/GenBank/DDBJ whole genome shotgun (WGS) entry which is preliminary data.</text>
</comment>
<dbReference type="EMBL" id="QJTE01000020">
    <property type="protein sequence ID" value="PYE80369.1"/>
    <property type="molecule type" value="Genomic_DNA"/>
</dbReference>
<organism evidence="1 2">
    <name type="scientific">Pseudoroseicyclus aestuarii</name>
    <dbReference type="NCBI Taxonomy" id="1795041"/>
    <lineage>
        <taxon>Bacteria</taxon>
        <taxon>Pseudomonadati</taxon>
        <taxon>Pseudomonadota</taxon>
        <taxon>Alphaproteobacteria</taxon>
        <taxon>Rhodobacterales</taxon>
        <taxon>Paracoccaceae</taxon>
        <taxon>Pseudoroseicyclus</taxon>
    </lineage>
</organism>
<dbReference type="RefSeq" id="WP_110815824.1">
    <property type="nucleotide sequence ID" value="NZ_QJTE01000020.1"/>
</dbReference>
<proteinExistence type="predicted"/>
<name>A0A318SLV5_9RHOB</name>
<dbReference type="Proteomes" id="UP000248311">
    <property type="component" value="Unassembled WGS sequence"/>
</dbReference>
<evidence type="ECO:0000313" key="2">
    <source>
        <dbReference type="Proteomes" id="UP000248311"/>
    </source>
</evidence>
<evidence type="ECO:0000313" key="1">
    <source>
        <dbReference type="EMBL" id="PYE80369.1"/>
    </source>
</evidence>
<keyword evidence="2" id="KW-1185">Reference proteome</keyword>
<reference evidence="1 2" key="1">
    <citation type="submission" date="2018-06" db="EMBL/GenBank/DDBJ databases">
        <title>Genomic Encyclopedia of Type Strains, Phase III (KMG-III): the genomes of soil and plant-associated and newly described type strains.</title>
        <authorList>
            <person name="Whitman W."/>
        </authorList>
    </citation>
    <scope>NUCLEOTIDE SEQUENCE [LARGE SCALE GENOMIC DNA]</scope>
    <source>
        <strain evidence="1 2">CECT 9025</strain>
    </source>
</reference>
<sequence length="288" mass="30974">MKDRLAEIIGDGRAALEALPKAEQQALVDEMGSIARARRAAWGRLPEAERMRLVRASGAVPVSTGDAAPEAPARGAVRVVTMQGMCPTGETGFELQPIGYRGRQTMRRADAVDVMAHQAAQKKTKVALTPAQVEMGRHYAALFERCEASDMRGSSMQMTGGRSAGGRGGDVNEARLEERRRLVALQRRIGDGVAMPIRRVRPSKRGADARPRRAISDRQLVDGVFVEGLTVSGLLKKHNWGLGGATVQAATAALAAALDRLSGPTPRPRMEAAFYGTRASWPVEEEEA</sequence>
<dbReference type="OrthoDB" id="7667008at2"/>
<dbReference type="AlphaFoldDB" id="A0A318SLV5"/>
<gene>
    <name evidence="1" type="ORF">DFP88_1201</name>
</gene>
<protein>
    <submittedName>
        <fullName evidence="1">Uncharacterized protein</fullName>
    </submittedName>
</protein>